<protein>
    <recommendedName>
        <fullName evidence="2">HD domain-containing protein</fullName>
    </recommendedName>
</protein>
<name>A0A2S0KMV1_9FIRM</name>
<accession>A0A2S0KMV1</accession>
<dbReference type="SMART" id="SM00471">
    <property type="entry name" value="HDc"/>
    <property type="match status" value="1"/>
</dbReference>
<evidence type="ECO:0000259" key="2">
    <source>
        <dbReference type="PROSITE" id="PS51831"/>
    </source>
</evidence>
<organism evidence="3 4">
    <name type="scientific">Fastidiosipila sanguinis</name>
    <dbReference type="NCBI Taxonomy" id="236753"/>
    <lineage>
        <taxon>Bacteria</taxon>
        <taxon>Bacillati</taxon>
        <taxon>Bacillota</taxon>
        <taxon>Clostridia</taxon>
        <taxon>Eubacteriales</taxon>
        <taxon>Oscillospiraceae</taxon>
        <taxon>Fastidiosipila</taxon>
    </lineage>
</organism>
<feature type="transmembrane region" description="Helical" evidence="1">
    <location>
        <begin position="402"/>
        <end position="423"/>
    </location>
</feature>
<dbReference type="PANTHER" id="PTHR36442">
    <property type="entry name" value="CYCLIC-DI-AMP PHOSPHODIESTERASE PGPH"/>
    <property type="match status" value="1"/>
</dbReference>
<dbReference type="InterPro" id="IPR006674">
    <property type="entry name" value="HD_domain"/>
</dbReference>
<feature type="transmembrane region" description="Helical" evidence="1">
    <location>
        <begin position="305"/>
        <end position="328"/>
    </location>
</feature>
<keyword evidence="1" id="KW-1133">Transmembrane helix</keyword>
<dbReference type="PROSITE" id="PS51831">
    <property type="entry name" value="HD"/>
    <property type="match status" value="1"/>
</dbReference>
<dbReference type="InterPro" id="IPR006675">
    <property type="entry name" value="HDIG_dom"/>
</dbReference>
<feature type="domain" description="HD" evidence="2">
    <location>
        <begin position="515"/>
        <end position="661"/>
    </location>
</feature>
<dbReference type="Proteomes" id="UP000237947">
    <property type="component" value="Chromosome"/>
</dbReference>
<keyword evidence="1" id="KW-0472">Membrane</keyword>
<reference evidence="4" key="1">
    <citation type="submission" date="2018-02" db="EMBL/GenBank/DDBJ databases">
        <authorList>
            <person name="Holder M.E."/>
            <person name="Ajami N.J."/>
            <person name="Petrosino J.F."/>
        </authorList>
    </citation>
    <scope>NUCLEOTIDE SEQUENCE [LARGE SCALE GENOMIC DNA]</scope>
    <source>
        <strain evidence="4">CCUG 47711</strain>
    </source>
</reference>
<dbReference type="AlphaFoldDB" id="A0A2S0KMV1"/>
<dbReference type="SUPFAM" id="SSF109604">
    <property type="entry name" value="HD-domain/PDEase-like"/>
    <property type="match status" value="1"/>
</dbReference>
<gene>
    <name evidence="3" type="ORF">C5Q98_03480</name>
</gene>
<evidence type="ECO:0000313" key="3">
    <source>
        <dbReference type="EMBL" id="AVM42344.1"/>
    </source>
</evidence>
<dbReference type="Pfam" id="PF07697">
    <property type="entry name" value="7TMR-HDED"/>
    <property type="match status" value="1"/>
</dbReference>
<evidence type="ECO:0000256" key="1">
    <source>
        <dbReference type="SAM" id="Phobius"/>
    </source>
</evidence>
<keyword evidence="4" id="KW-1185">Reference proteome</keyword>
<dbReference type="RefSeq" id="WP_106012327.1">
    <property type="nucleotide sequence ID" value="NZ_CP027226.1"/>
</dbReference>
<dbReference type="InterPro" id="IPR003607">
    <property type="entry name" value="HD/PDEase_dom"/>
</dbReference>
<evidence type="ECO:0000313" key="4">
    <source>
        <dbReference type="Proteomes" id="UP000237947"/>
    </source>
</evidence>
<dbReference type="InterPro" id="IPR011621">
    <property type="entry name" value="Metal-dep_PHydrolase_7TM_intra"/>
</dbReference>
<dbReference type="Pfam" id="PF01966">
    <property type="entry name" value="HD"/>
    <property type="match status" value="1"/>
</dbReference>
<dbReference type="Gene3D" id="1.10.3210.10">
    <property type="entry name" value="Hypothetical protein af1432"/>
    <property type="match status" value="1"/>
</dbReference>
<feature type="transmembrane region" description="Helical" evidence="1">
    <location>
        <begin position="7"/>
        <end position="28"/>
    </location>
</feature>
<dbReference type="EMBL" id="CP027226">
    <property type="protein sequence ID" value="AVM42344.1"/>
    <property type="molecule type" value="Genomic_DNA"/>
</dbReference>
<dbReference type="InterPro" id="IPR052722">
    <property type="entry name" value="PgpH_phosphodiesterase"/>
</dbReference>
<dbReference type="NCBIfam" id="TIGR00277">
    <property type="entry name" value="HDIG"/>
    <property type="match status" value="1"/>
</dbReference>
<keyword evidence="1" id="KW-0812">Transmembrane</keyword>
<feature type="transmembrane region" description="Helical" evidence="1">
    <location>
        <begin position="429"/>
        <end position="449"/>
    </location>
</feature>
<feature type="transmembrane region" description="Helical" evidence="1">
    <location>
        <begin position="340"/>
        <end position="361"/>
    </location>
</feature>
<feature type="transmembrane region" description="Helical" evidence="1">
    <location>
        <begin position="367"/>
        <end position="395"/>
    </location>
</feature>
<proteinExistence type="predicted"/>
<dbReference type="InterPro" id="IPR011624">
    <property type="entry name" value="Metal-dep_PHydrolase_7TM_extra"/>
</dbReference>
<sequence length="732" mass="81744">MKGKINLSRFIIFLLTVLISFAVLFVLYSATIPKKYDLAVGDKAPENIVSSRAIVNKEATHQRALEQAQQVPDVFVRSETLSDESMRKLNVFFDSIDKYRSQLYIEKVENPEVTETTNKDNNANNSNNNTEASTAVENEYKGRVPNDEEISAATQNIIEELQNEKDLQVEESIIDTFIRTSPSIYTAVKKNALNIAETIMLGDHDSTSLLVSITSRVNSLIENNAYYKNEYNQIALLLKSLLKPNMIFDEAATKAAKESTYNRIYNDPVLIPAGNTIVNKGETITAEKFQMLDELALIEKNSIDWGTLSSLVLLYSLVIFLMWIYFRYQDNKKLRTYNDWAVLSAILLTTFFASTYLTSISPLILPVYFVAILVASYFGLRTALVLSLSIVILLLPVTQMNLQYLFVAVLGTTTSALIASASSSRQNNTLTIIGATATNFVASILYSSLVQQSTYIMLQSAIMAALAGFLSAVLAIGVAPIVELFLSTVAPTRLIDLANANHPLLKRLFLEAPATYQHSMMVANLAEAAAERIGIDTLLARVGAYYHDVGKLWNPQMYTENQGSFNPHSLLKTKESTRIIFKHVKFGQNIAREYGLPESVVEFIQQHHGTTILQFFYTQACDEAEEMGIPLPATNEFRYPGPSPVSKEIAVVMLADTVEAAMKSTGLTDIDEVEKLIRKLVRGKVDQDQLVNSGLSFKDVEEIMNAFIHVYEGLLHERVKYPDDNRIKQANR</sequence>
<dbReference type="PANTHER" id="PTHR36442:SF1">
    <property type="entry name" value="CYCLIC-DI-AMP PHOSPHODIESTERASE PGPH"/>
    <property type="match status" value="1"/>
</dbReference>
<feature type="transmembrane region" description="Helical" evidence="1">
    <location>
        <begin position="461"/>
        <end position="482"/>
    </location>
</feature>
<dbReference type="Pfam" id="PF07698">
    <property type="entry name" value="7TM-7TMR_HD"/>
    <property type="match status" value="1"/>
</dbReference>
<dbReference type="OrthoDB" id="9806952at2"/>
<dbReference type="KEGG" id="fsa:C5Q98_03480"/>
<dbReference type="CDD" id="cd00077">
    <property type="entry name" value="HDc"/>
    <property type="match status" value="1"/>
</dbReference>